<protein>
    <recommendedName>
        <fullName evidence="4">Sigma-70 family RNA polymerase sigma factor</fullName>
    </recommendedName>
</protein>
<proteinExistence type="predicted"/>
<evidence type="ECO:0008006" key="4">
    <source>
        <dbReference type="Google" id="ProtNLM"/>
    </source>
</evidence>
<reference evidence="3" key="1">
    <citation type="journal article" date="2019" name="Int. J. Syst. Evol. Microbiol.">
        <title>The Global Catalogue of Microorganisms (GCM) 10K type strain sequencing project: providing services to taxonomists for standard genome sequencing and annotation.</title>
        <authorList>
            <consortium name="The Broad Institute Genomics Platform"/>
            <consortium name="The Broad Institute Genome Sequencing Center for Infectious Disease"/>
            <person name="Wu L."/>
            <person name="Ma J."/>
        </authorList>
    </citation>
    <scope>NUCLEOTIDE SEQUENCE [LARGE SCALE GENOMIC DNA]</scope>
    <source>
        <strain evidence="3">KCTC 52607</strain>
    </source>
</reference>
<organism evidence="2 3">
    <name type="scientific">Alteraurantiacibacter palmitatis</name>
    <dbReference type="NCBI Taxonomy" id="2054628"/>
    <lineage>
        <taxon>Bacteria</taxon>
        <taxon>Pseudomonadati</taxon>
        <taxon>Pseudomonadota</taxon>
        <taxon>Alphaproteobacteria</taxon>
        <taxon>Sphingomonadales</taxon>
        <taxon>Erythrobacteraceae</taxon>
        <taxon>Alteraurantiacibacter</taxon>
    </lineage>
</organism>
<sequence>MHIRTVAHIEGRDHTDTLYKALTKAASKRLRPLLDSNKAGASTLTAVLESHAGTENAFRLKLSLYLPGRIAAVAETVGDSIEPMAEDAIAKLHRQVRRHFAKLKNAREYRRKARRERLHEAKGRSASKPKDEKSLIEVRLKALRPTLTGHARRELAYLRAVGELPYGLPQVEDVVDEALTTVMAEGDMVVNEDDLLTAALRHLYHAIDAEIEAERFMVESVPLESEIPDDPEDDAEEMVEEEFYEFYQPDDHVTLADVLYRPDTQEQESFVSAQDEVSLAEVVKELPRTWRRAFLLLTQDRMAPGQIAAVLNLVAADVEDLVKASKTFLEARFAEKGLADWFAGLVSFGRVPEADDDRSTRRD</sequence>
<dbReference type="EMBL" id="JBHRST010000007">
    <property type="protein sequence ID" value="MFC3097094.1"/>
    <property type="molecule type" value="Genomic_DNA"/>
</dbReference>
<evidence type="ECO:0000256" key="1">
    <source>
        <dbReference type="SAM" id="MobiDB-lite"/>
    </source>
</evidence>
<evidence type="ECO:0000313" key="3">
    <source>
        <dbReference type="Proteomes" id="UP001595456"/>
    </source>
</evidence>
<name>A0ABV7E5D8_9SPHN</name>
<dbReference type="Proteomes" id="UP001595456">
    <property type="component" value="Unassembled WGS sequence"/>
</dbReference>
<evidence type="ECO:0000313" key="2">
    <source>
        <dbReference type="EMBL" id="MFC3097094.1"/>
    </source>
</evidence>
<feature type="compositionally biased region" description="Basic and acidic residues" evidence="1">
    <location>
        <begin position="117"/>
        <end position="131"/>
    </location>
</feature>
<feature type="region of interest" description="Disordered" evidence="1">
    <location>
        <begin position="111"/>
        <end position="131"/>
    </location>
</feature>
<accession>A0ABV7E5D8</accession>
<dbReference type="RefSeq" id="WP_336927158.1">
    <property type="nucleotide sequence ID" value="NZ_JBANRO010000011.1"/>
</dbReference>
<gene>
    <name evidence="2" type="ORF">ACFODU_04695</name>
</gene>
<comment type="caution">
    <text evidence="2">The sequence shown here is derived from an EMBL/GenBank/DDBJ whole genome shotgun (WGS) entry which is preliminary data.</text>
</comment>
<keyword evidence="3" id="KW-1185">Reference proteome</keyword>